<dbReference type="Proteomes" id="UP000190285">
    <property type="component" value="Unassembled WGS sequence"/>
</dbReference>
<dbReference type="AlphaFoldDB" id="A0A1T5M9H2"/>
<sequence>MIGYLLLEDGSLYESKILSDTKNILGNIVLNKEGTIILKCNITGNSGLIVNGSNHNNGDISLGSIDFQNLKSKIEKNNMLNGKIVTDSLPIEYHMYDLKTFIPAH</sequence>
<evidence type="ECO:0000313" key="2">
    <source>
        <dbReference type="Proteomes" id="UP000190285"/>
    </source>
</evidence>
<dbReference type="EMBL" id="FUZT01000012">
    <property type="protein sequence ID" value="SKC84785.1"/>
    <property type="molecule type" value="Genomic_DNA"/>
</dbReference>
<evidence type="ECO:0000313" key="1">
    <source>
        <dbReference type="EMBL" id="SKC84785.1"/>
    </source>
</evidence>
<dbReference type="OrthoDB" id="1955576at2"/>
<keyword evidence="2" id="KW-1185">Reference proteome</keyword>
<gene>
    <name evidence="1" type="ORF">SAMN02194393_04216</name>
</gene>
<organism evidence="1 2">
    <name type="scientific">Maledivibacter halophilus</name>
    <dbReference type="NCBI Taxonomy" id="36842"/>
    <lineage>
        <taxon>Bacteria</taxon>
        <taxon>Bacillati</taxon>
        <taxon>Bacillota</taxon>
        <taxon>Clostridia</taxon>
        <taxon>Peptostreptococcales</taxon>
        <taxon>Caminicellaceae</taxon>
        <taxon>Maledivibacter</taxon>
    </lineage>
</organism>
<proteinExistence type="predicted"/>
<dbReference type="RefSeq" id="WP_079494391.1">
    <property type="nucleotide sequence ID" value="NZ_FUZT01000012.1"/>
</dbReference>
<accession>A0A1T5M9H2</accession>
<name>A0A1T5M9H2_9FIRM</name>
<reference evidence="1 2" key="1">
    <citation type="submission" date="2017-02" db="EMBL/GenBank/DDBJ databases">
        <authorList>
            <person name="Peterson S.W."/>
        </authorList>
    </citation>
    <scope>NUCLEOTIDE SEQUENCE [LARGE SCALE GENOMIC DNA]</scope>
    <source>
        <strain evidence="1 2">M1</strain>
    </source>
</reference>
<protein>
    <submittedName>
        <fullName evidence="1">Uncharacterized protein</fullName>
    </submittedName>
</protein>